<accession>A0ABP9Z0B1</accession>
<keyword evidence="1 3" id="KW-0547">Nucleotide-binding</keyword>
<keyword evidence="3 4" id="KW-0505">Motor protein</keyword>
<keyword evidence="2 3" id="KW-0067">ATP-binding</keyword>
<dbReference type="Gene3D" id="3.40.850.10">
    <property type="entry name" value="Kinesin motor domain"/>
    <property type="match status" value="1"/>
</dbReference>
<keyword evidence="8" id="KW-1185">Reference proteome</keyword>
<dbReference type="SUPFAM" id="SSF52540">
    <property type="entry name" value="P-loop containing nucleoside triphosphate hydrolases"/>
    <property type="match status" value="1"/>
</dbReference>
<dbReference type="PROSITE" id="PS50067">
    <property type="entry name" value="KINESIN_MOTOR_2"/>
    <property type="match status" value="1"/>
</dbReference>
<dbReference type="InterPro" id="IPR027640">
    <property type="entry name" value="Kinesin-like_fam"/>
</dbReference>
<evidence type="ECO:0000256" key="1">
    <source>
        <dbReference type="ARBA" id="ARBA00022741"/>
    </source>
</evidence>
<feature type="compositionally biased region" description="Polar residues" evidence="5">
    <location>
        <begin position="89"/>
        <end position="135"/>
    </location>
</feature>
<reference evidence="7 8" key="1">
    <citation type="submission" date="2024-04" db="EMBL/GenBank/DDBJ databases">
        <title>genome sequences of Mucor flavus KT1a and Helicostylum pulchrum KT1b strains isolated from the surface of a dry-aged beef.</title>
        <authorList>
            <person name="Toyotome T."/>
            <person name="Hosono M."/>
            <person name="Torimaru M."/>
            <person name="Fukuda K."/>
            <person name="Mikami N."/>
        </authorList>
    </citation>
    <scope>NUCLEOTIDE SEQUENCE [LARGE SCALE GENOMIC DNA]</scope>
    <source>
        <strain evidence="7 8">KT1a</strain>
    </source>
</reference>
<evidence type="ECO:0000256" key="5">
    <source>
        <dbReference type="SAM" id="MobiDB-lite"/>
    </source>
</evidence>
<comment type="caution">
    <text evidence="7">The sequence shown here is derived from an EMBL/GenBank/DDBJ whole genome shotgun (WGS) entry which is preliminary data.</text>
</comment>
<dbReference type="InterPro" id="IPR027417">
    <property type="entry name" value="P-loop_NTPase"/>
</dbReference>
<proteinExistence type="inferred from homology"/>
<dbReference type="InterPro" id="IPR001752">
    <property type="entry name" value="Kinesin_motor_dom"/>
</dbReference>
<evidence type="ECO:0000256" key="3">
    <source>
        <dbReference type="PROSITE-ProRule" id="PRU00283"/>
    </source>
</evidence>
<dbReference type="PROSITE" id="PS00411">
    <property type="entry name" value="KINESIN_MOTOR_1"/>
    <property type="match status" value="1"/>
</dbReference>
<dbReference type="Proteomes" id="UP001473302">
    <property type="component" value="Unassembled WGS sequence"/>
</dbReference>
<feature type="binding site" evidence="3">
    <location>
        <begin position="277"/>
        <end position="284"/>
    </location>
    <ligand>
        <name>ATP</name>
        <dbReference type="ChEBI" id="CHEBI:30616"/>
    </ligand>
</feature>
<name>A0ABP9Z0B1_9FUNG</name>
<evidence type="ECO:0000256" key="4">
    <source>
        <dbReference type="RuleBase" id="RU000394"/>
    </source>
</evidence>
<comment type="similarity">
    <text evidence="3 4">Belongs to the TRAFAC class myosin-kinesin ATPase superfamily. Kinesin family.</text>
</comment>
<feature type="compositionally biased region" description="Low complexity" evidence="5">
    <location>
        <begin position="136"/>
        <end position="150"/>
    </location>
</feature>
<dbReference type="InterPro" id="IPR036961">
    <property type="entry name" value="Kinesin_motor_dom_sf"/>
</dbReference>
<dbReference type="PRINTS" id="PR00380">
    <property type="entry name" value="KINESINHEAVY"/>
</dbReference>
<evidence type="ECO:0000259" key="6">
    <source>
        <dbReference type="PROSITE" id="PS50067"/>
    </source>
</evidence>
<gene>
    <name evidence="7" type="ORF">MFLAVUS_006006</name>
</gene>
<sequence>MYSPQRCRVPYQKSPNRALGHLNVPKRKSPERLTLDEFVASKKAKLRSNRTAAPPREVNTITPMQRTPPPANTSKTCLSTVSPRRISMSPKNVNNSRLSMSRISPNRKSPTTPSRMSTIMKTNPSPHRIPVTQTKTSNLSRSRNSLLLTRQKSPSLVKKENEGTETKPTHSLFNRTIPTKPIQAQEQRIEVCVRKRPLNKKELAIKEQDIATLSGTRTIEIHAPKQKVDLTKYTDHHSFTFDQVFDPTTSNRTIYQKTTKPLVEHMFRGGKATCFAGQTGSGKTYTMLDPNHGLYVQATTDIFRLLKKPEYKHLEAWVGYYEIYQGQLYDLLNKRQLLIPREDGKGSVHISVLKEHHIQSLATMMQVFEFGNRERTTCKTKSNDTSSRSHAVLQILLKTSNENAFYGKLNFIDLAGSERGTDRGITSDSKLRLEGAEINRSLLALKECIRALDQDKKHAPFRGSKLTMVLKDSFVGNSKTCMIATISPNNSNSDHTLNTLKYADRVKEFRGESDPRLFSSQQEQVEEEKLDKEHIQQFLHWHQVELQGNEMHLKESKRLIDELTAELNRPTIDSDLLQQKYTKYKQNLQDLFNRKVCFIENLKNRIKKELVDEHEI</sequence>
<feature type="domain" description="Kinesin motor" evidence="6">
    <location>
        <begin position="188"/>
        <end position="509"/>
    </location>
</feature>
<dbReference type="Pfam" id="PF00225">
    <property type="entry name" value="Kinesin"/>
    <property type="match status" value="1"/>
</dbReference>
<evidence type="ECO:0000313" key="8">
    <source>
        <dbReference type="Proteomes" id="UP001473302"/>
    </source>
</evidence>
<dbReference type="SMART" id="SM00129">
    <property type="entry name" value="KISc"/>
    <property type="match status" value="1"/>
</dbReference>
<dbReference type="EMBL" id="BAABUK010000013">
    <property type="protein sequence ID" value="GAA5812549.1"/>
    <property type="molecule type" value="Genomic_DNA"/>
</dbReference>
<dbReference type="PANTHER" id="PTHR47971:SF20">
    <property type="entry name" value="KINESIN-LIKE PROTEIN KIF24"/>
    <property type="match status" value="1"/>
</dbReference>
<feature type="compositionally biased region" description="Basic and acidic residues" evidence="5">
    <location>
        <begin position="157"/>
        <end position="168"/>
    </location>
</feature>
<organism evidence="7 8">
    <name type="scientific">Mucor flavus</name>
    <dbReference type="NCBI Taxonomy" id="439312"/>
    <lineage>
        <taxon>Eukaryota</taxon>
        <taxon>Fungi</taxon>
        <taxon>Fungi incertae sedis</taxon>
        <taxon>Mucoromycota</taxon>
        <taxon>Mucoromycotina</taxon>
        <taxon>Mucoromycetes</taxon>
        <taxon>Mucorales</taxon>
        <taxon>Mucorineae</taxon>
        <taxon>Mucoraceae</taxon>
        <taxon>Mucor</taxon>
    </lineage>
</organism>
<evidence type="ECO:0000256" key="2">
    <source>
        <dbReference type="ARBA" id="ARBA00022840"/>
    </source>
</evidence>
<protein>
    <recommendedName>
        <fullName evidence="4">Kinesin-like protein</fullName>
    </recommendedName>
</protein>
<keyword evidence="4" id="KW-0493">Microtubule</keyword>
<dbReference type="PANTHER" id="PTHR47971">
    <property type="entry name" value="KINESIN-RELATED PROTEIN 6"/>
    <property type="match status" value="1"/>
</dbReference>
<dbReference type="CDD" id="cd01367">
    <property type="entry name" value="KISc_KIF2_like"/>
    <property type="match status" value="1"/>
</dbReference>
<feature type="region of interest" description="Disordered" evidence="5">
    <location>
        <begin position="86"/>
        <end position="173"/>
    </location>
</feature>
<evidence type="ECO:0000313" key="7">
    <source>
        <dbReference type="EMBL" id="GAA5812549.1"/>
    </source>
</evidence>
<dbReference type="InterPro" id="IPR019821">
    <property type="entry name" value="Kinesin_motor_CS"/>
</dbReference>